<feature type="domain" description="Xylanolytic transcriptional activator regulatory" evidence="3">
    <location>
        <begin position="14"/>
        <end position="143"/>
    </location>
</feature>
<protein>
    <recommendedName>
        <fullName evidence="3">Xylanolytic transcriptional activator regulatory domain-containing protein</fullName>
    </recommendedName>
</protein>
<keyword evidence="1" id="KW-0539">Nucleus</keyword>
<evidence type="ECO:0000256" key="2">
    <source>
        <dbReference type="SAM" id="MobiDB-lite"/>
    </source>
</evidence>
<feature type="compositionally biased region" description="Acidic residues" evidence="2">
    <location>
        <begin position="58"/>
        <end position="69"/>
    </location>
</feature>
<dbReference type="Proteomes" id="UP001586593">
    <property type="component" value="Unassembled WGS sequence"/>
</dbReference>
<dbReference type="InterPro" id="IPR007219">
    <property type="entry name" value="XnlR_reg_dom"/>
</dbReference>
<feature type="compositionally biased region" description="Basic and acidic residues" evidence="2">
    <location>
        <begin position="77"/>
        <end position="99"/>
    </location>
</feature>
<dbReference type="PANTHER" id="PTHR47783">
    <property type="entry name" value="ZN(II)2CYS6 TRANSCRIPTION FACTOR (EUROFUNG)-RELATED"/>
    <property type="match status" value="1"/>
</dbReference>
<dbReference type="Pfam" id="PF04082">
    <property type="entry name" value="Fungal_trans"/>
    <property type="match status" value="1"/>
</dbReference>
<gene>
    <name evidence="4" type="ORF">VTK73DRAFT_5945</name>
</gene>
<sequence length="255" mass="28970">MAYEGFGANQDSVLWMYLGLAIRMAVDLGLQKNVGVKYQGDQDPWYTRTWVWNSGNAAEDDDDDDDDDGEGTHGPAARRDPDGGREDDGDPRDHGRDHDDRERIDTFWSVFVLDRVISSGTGRPVTFRDDDYELALPDPATVDPVSGWPAPFPTFVRIIHLYGRVSDVLNNIRDADDLTQDKMDRLAQMENDLTQIYQRQDPRLNFSAQNFQVYVQAGQGTTFILLHFWFHALIIILHQPTLLTPFGGLSRIQLL</sequence>
<name>A0ABR3V095_9PEZI</name>
<keyword evidence="5" id="KW-1185">Reference proteome</keyword>
<evidence type="ECO:0000259" key="3">
    <source>
        <dbReference type="SMART" id="SM00906"/>
    </source>
</evidence>
<reference evidence="4 5" key="1">
    <citation type="journal article" date="2024" name="Commun. Biol.">
        <title>Comparative genomic analysis of thermophilic fungi reveals convergent evolutionary adaptations and gene losses.</title>
        <authorList>
            <person name="Steindorff A.S."/>
            <person name="Aguilar-Pontes M.V."/>
            <person name="Robinson A.J."/>
            <person name="Andreopoulos B."/>
            <person name="LaButti K."/>
            <person name="Kuo A."/>
            <person name="Mondo S."/>
            <person name="Riley R."/>
            <person name="Otillar R."/>
            <person name="Haridas S."/>
            <person name="Lipzen A."/>
            <person name="Grimwood J."/>
            <person name="Schmutz J."/>
            <person name="Clum A."/>
            <person name="Reid I.D."/>
            <person name="Moisan M.C."/>
            <person name="Butler G."/>
            <person name="Nguyen T.T.M."/>
            <person name="Dewar K."/>
            <person name="Conant G."/>
            <person name="Drula E."/>
            <person name="Henrissat B."/>
            <person name="Hansel C."/>
            <person name="Singer S."/>
            <person name="Hutchinson M.I."/>
            <person name="de Vries R.P."/>
            <person name="Natvig D.O."/>
            <person name="Powell A.J."/>
            <person name="Tsang A."/>
            <person name="Grigoriev I.V."/>
        </authorList>
    </citation>
    <scope>NUCLEOTIDE SEQUENCE [LARGE SCALE GENOMIC DNA]</scope>
    <source>
        <strain evidence="4 5">ATCC 24622</strain>
    </source>
</reference>
<dbReference type="CDD" id="cd12148">
    <property type="entry name" value="fungal_TF_MHR"/>
    <property type="match status" value="1"/>
</dbReference>
<evidence type="ECO:0000256" key="1">
    <source>
        <dbReference type="ARBA" id="ARBA00023242"/>
    </source>
</evidence>
<dbReference type="EMBL" id="JAZHXJ010003330">
    <property type="protein sequence ID" value="KAL1835242.1"/>
    <property type="molecule type" value="Genomic_DNA"/>
</dbReference>
<proteinExistence type="predicted"/>
<evidence type="ECO:0000313" key="4">
    <source>
        <dbReference type="EMBL" id="KAL1835242.1"/>
    </source>
</evidence>
<feature type="region of interest" description="Disordered" evidence="2">
    <location>
        <begin position="56"/>
        <end position="99"/>
    </location>
</feature>
<dbReference type="SMART" id="SM00906">
    <property type="entry name" value="Fungal_trans"/>
    <property type="match status" value="1"/>
</dbReference>
<accession>A0ABR3V095</accession>
<dbReference type="PANTHER" id="PTHR47783:SF1">
    <property type="entry name" value="ZN(II)2CYS6 TRANSCRIPTION FACTOR (EUROFUNG)"/>
    <property type="match status" value="1"/>
</dbReference>
<comment type="caution">
    <text evidence="4">The sequence shown here is derived from an EMBL/GenBank/DDBJ whole genome shotgun (WGS) entry which is preliminary data.</text>
</comment>
<organism evidence="4 5">
    <name type="scientific">Phialemonium thermophilum</name>
    <dbReference type="NCBI Taxonomy" id="223376"/>
    <lineage>
        <taxon>Eukaryota</taxon>
        <taxon>Fungi</taxon>
        <taxon>Dikarya</taxon>
        <taxon>Ascomycota</taxon>
        <taxon>Pezizomycotina</taxon>
        <taxon>Sordariomycetes</taxon>
        <taxon>Sordariomycetidae</taxon>
        <taxon>Cephalothecales</taxon>
        <taxon>Cephalothecaceae</taxon>
        <taxon>Phialemonium</taxon>
    </lineage>
</organism>
<evidence type="ECO:0000313" key="5">
    <source>
        <dbReference type="Proteomes" id="UP001586593"/>
    </source>
</evidence>